<keyword evidence="3" id="KW-1185">Reference proteome</keyword>
<evidence type="ECO:0000313" key="2">
    <source>
        <dbReference type="EMBL" id="KAH7132133.1"/>
    </source>
</evidence>
<dbReference type="Proteomes" id="UP000700596">
    <property type="component" value="Unassembled WGS sequence"/>
</dbReference>
<name>A0A9P9E6U3_9PLEO</name>
<dbReference type="EMBL" id="JAGMWT010000003">
    <property type="protein sequence ID" value="KAH7132133.1"/>
    <property type="molecule type" value="Genomic_DNA"/>
</dbReference>
<sequence>MKLSVVLASCLAGLSAAIAIPKGTSIATIQIPNQNDLRVYYQDNNNYIVESSVGLPTNKAIGAYIIYTGGPRKRTPLASLSYNNSGRVEVN</sequence>
<feature type="signal peptide" evidence="1">
    <location>
        <begin position="1"/>
        <end position="17"/>
    </location>
</feature>
<feature type="chain" id="PRO_5040112740" evidence="1">
    <location>
        <begin position="18"/>
        <end position="91"/>
    </location>
</feature>
<dbReference type="Gene3D" id="2.120.10.70">
    <property type="entry name" value="Fucose-specific lectin"/>
    <property type="match status" value="1"/>
</dbReference>
<evidence type="ECO:0000313" key="3">
    <source>
        <dbReference type="Proteomes" id="UP000700596"/>
    </source>
</evidence>
<keyword evidence="1" id="KW-0732">Signal</keyword>
<reference evidence="2" key="1">
    <citation type="journal article" date="2021" name="Nat. Commun.">
        <title>Genetic determinants of endophytism in the Arabidopsis root mycobiome.</title>
        <authorList>
            <person name="Mesny F."/>
            <person name="Miyauchi S."/>
            <person name="Thiergart T."/>
            <person name="Pickel B."/>
            <person name="Atanasova L."/>
            <person name="Karlsson M."/>
            <person name="Huettel B."/>
            <person name="Barry K.W."/>
            <person name="Haridas S."/>
            <person name="Chen C."/>
            <person name="Bauer D."/>
            <person name="Andreopoulos W."/>
            <person name="Pangilinan J."/>
            <person name="LaButti K."/>
            <person name="Riley R."/>
            <person name="Lipzen A."/>
            <person name="Clum A."/>
            <person name="Drula E."/>
            <person name="Henrissat B."/>
            <person name="Kohler A."/>
            <person name="Grigoriev I.V."/>
            <person name="Martin F.M."/>
            <person name="Hacquard S."/>
        </authorList>
    </citation>
    <scope>NUCLEOTIDE SEQUENCE</scope>
    <source>
        <strain evidence="2">MPI-CAGE-CH-0243</strain>
    </source>
</reference>
<dbReference type="AlphaFoldDB" id="A0A9P9E6U3"/>
<evidence type="ECO:0000256" key="1">
    <source>
        <dbReference type="SAM" id="SignalP"/>
    </source>
</evidence>
<protein>
    <submittedName>
        <fullName evidence="2">Uncharacterized protein</fullName>
    </submittedName>
</protein>
<dbReference type="OrthoDB" id="407298at2759"/>
<proteinExistence type="predicted"/>
<gene>
    <name evidence="2" type="ORF">B0J11DRAFT_520903</name>
</gene>
<organism evidence="2 3">
    <name type="scientific">Dendryphion nanum</name>
    <dbReference type="NCBI Taxonomy" id="256645"/>
    <lineage>
        <taxon>Eukaryota</taxon>
        <taxon>Fungi</taxon>
        <taxon>Dikarya</taxon>
        <taxon>Ascomycota</taxon>
        <taxon>Pezizomycotina</taxon>
        <taxon>Dothideomycetes</taxon>
        <taxon>Pleosporomycetidae</taxon>
        <taxon>Pleosporales</taxon>
        <taxon>Torulaceae</taxon>
        <taxon>Dendryphion</taxon>
    </lineage>
</organism>
<comment type="caution">
    <text evidence="2">The sequence shown here is derived from an EMBL/GenBank/DDBJ whole genome shotgun (WGS) entry which is preliminary data.</text>
</comment>
<accession>A0A9P9E6U3</accession>